<dbReference type="PROSITE" id="PS50181">
    <property type="entry name" value="FBOX"/>
    <property type="match status" value="1"/>
</dbReference>
<protein>
    <recommendedName>
        <fullName evidence="2">F-box domain-containing protein</fullName>
    </recommendedName>
</protein>
<dbReference type="PANTHER" id="PTHR22899">
    <property type="entry name" value="CYCLIN-RELATED F-BOX FAMILY"/>
    <property type="match status" value="1"/>
</dbReference>
<reference evidence="3" key="1">
    <citation type="submission" date="2007-07" db="EMBL/GenBank/DDBJ databases">
        <title>PCAP assembly of the Caenorhabditis remanei genome.</title>
        <authorList>
            <consortium name="The Caenorhabditis remanei Sequencing Consortium"/>
            <person name="Wilson R.K."/>
        </authorList>
    </citation>
    <scope>NUCLEOTIDE SEQUENCE [LARGE SCALE GENOMIC DNA]</scope>
    <source>
        <strain evidence="3">PB4641</strain>
    </source>
</reference>
<dbReference type="Proteomes" id="UP000008281">
    <property type="component" value="Unassembled WGS sequence"/>
</dbReference>
<evidence type="ECO:0000256" key="1">
    <source>
        <dbReference type="SAM" id="Phobius"/>
    </source>
</evidence>
<dbReference type="InterPro" id="IPR053222">
    <property type="entry name" value="Zygotic_Embryogenesis-Asso"/>
</dbReference>
<evidence type="ECO:0000259" key="2">
    <source>
        <dbReference type="PROSITE" id="PS50181"/>
    </source>
</evidence>
<dbReference type="Pfam" id="PF07735">
    <property type="entry name" value="FBA_2"/>
    <property type="match status" value="1"/>
</dbReference>
<evidence type="ECO:0000313" key="4">
    <source>
        <dbReference type="Proteomes" id="UP000008281"/>
    </source>
</evidence>
<dbReference type="EMBL" id="DS268409">
    <property type="protein sequence ID" value="EFO95373.1"/>
    <property type="molecule type" value="Genomic_DNA"/>
</dbReference>
<gene>
    <name evidence="3" type="ORF">CRE_08801</name>
</gene>
<feature type="transmembrane region" description="Helical" evidence="1">
    <location>
        <begin position="367"/>
        <end position="383"/>
    </location>
</feature>
<dbReference type="InParanoid" id="E3LHL9"/>
<accession>E3LHL9</accession>
<feature type="domain" description="F-box" evidence="2">
    <location>
        <begin position="4"/>
        <end position="55"/>
    </location>
</feature>
<keyword evidence="1" id="KW-1133">Transmembrane helix</keyword>
<proteinExistence type="predicted"/>
<name>E3LHL9_CAERE</name>
<keyword evidence="4" id="KW-1185">Reference proteome</keyword>
<dbReference type="InterPro" id="IPR012885">
    <property type="entry name" value="F-box_Sdz-33"/>
</dbReference>
<dbReference type="Pfam" id="PF00646">
    <property type="entry name" value="F-box"/>
    <property type="match status" value="1"/>
</dbReference>
<keyword evidence="1" id="KW-0472">Membrane</keyword>
<dbReference type="OrthoDB" id="5879811at2759"/>
<organism evidence="4">
    <name type="scientific">Caenorhabditis remanei</name>
    <name type="common">Caenorhabditis vulgaris</name>
    <dbReference type="NCBI Taxonomy" id="31234"/>
    <lineage>
        <taxon>Eukaryota</taxon>
        <taxon>Metazoa</taxon>
        <taxon>Ecdysozoa</taxon>
        <taxon>Nematoda</taxon>
        <taxon>Chromadorea</taxon>
        <taxon>Rhabditida</taxon>
        <taxon>Rhabditina</taxon>
        <taxon>Rhabditomorpha</taxon>
        <taxon>Rhabditoidea</taxon>
        <taxon>Rhabditidae</taxon>
        <taxon>Peloderinae</taxon>
        <taxon>Caenorhabditis</taxon>
    </lineage>
</organism>
<dbReference type="InterPro" id="IPR001810">
    <property type="entry name" value="F-box_dom"/>
</dbReference>
<keyword evidence="1" id="KW-0812">Transmembrane</keyword>
<dbReference type="AlphaFoldDB" id="E3LHL9"/>
<evidence type="ECO:0000313" key="3">
    <source>
        <dbReference type="EMBL" id="EFO95373.1"/>
    </source>
</evidence>
<sequence length="384" mass="44908">MTTGFPLLRLPYLVLMPVLEQMEIIERVALSVLSKRARMFVKLLKMKSMRIYLVLKYDTIEMQVYFDNSKQFQLEMYIGGYLELRYRNDVFLCNTLGLPPMDYVIWIMDVMHCKSIEQFTITKISDCDIFPLLVNLPKVDEVVVNGGLSHFFSVEDRLLKVLRIVLPVSSAVTISYHFRNRKYLREILKGNFDAVIVRILERRLSYRDMRSSLNDLRITNAKALVLQDLIPNKKDLNRFFKLWMKKSCNPRLEYLQVRISGKDNKDIFLEGLNAVQVSLETKRIFPVLGNVKQLSFNEKVTAEFDITRADGRTATIKFGKVGGTDYIYFYVWPGSTNDTSLPESLFMCMLSFLSDFYFSYIEEFDGCKVFIFCILCFLVFLFFS</sequence>
<dbReference type="HOGENOM" id="CLU_028840_5_1_1"/>